<reference evidence="1 2" key="1">
    <citation type="submission" date="2017-04" db="EMBL/GenBank/DDBJ databases">
        <title>Novel microbial lineages endemic to geothermal iron-oxide mats fill important gaps in the evolutionary history of Archaea.</title>
        <authorList>
            <person name="Jay Z.J."/>
            <person name="Beam J.P."/>
            <person name="Dlakic M."/>
            <person name="Rusch D.B."/>
            <person name="Kozubal M.A."/>
            <person name="Inskeep W.P."/>
        </authorList>
    </citation>
    <scope>NUCLEOTIDE SEQUENCE [LARGE SCALE GENOMIC DNA]</scope>
    <source>
        <strain evidence="1">OSP_D</strain>
    </source>
</reference>
<organism evidence="1 2">
    <name type="scientific">Candidatus Marsarchaeota G1 archaeon OSP_D</name>
    <dbReference type="NCBI Taxonomy" id="1978155"/>
    <lineage>
        <taxon>Archaea</taxon>
        <taxon>Candidatus Marsarchaeota</taxon>
        <taxon>Candidatus Marsarchaeota group 1</taxon>
    </lineage>
</organism>
<dbReference type="AlphaFoldDB" id="A0A2R6A808"/>
<evidence type="ECO:0000313" key="1">
    <source>
        <dbReference type="EMBL" id="PSN82423.1"/>
    </source>
</evidence>
<proteinExistence type="predicted"/>
<dbReference type="SUPFAM" id="SSF46785">
    <property type="entry name" value="Winged helix' DNA-binding domain"/>
    <property type="match status" value="1"/>
</dbReference>
<dbReference type="Gene3D" id="3.40.50.10770">
    <property type="entry name" value="Hypothetical protein VC1899 like domain (Restriction endonuclease-like)"/>
    <property type="match status" value="1"/>
</dbReference>
<name>A0A2R6A808_9ARCH</name>
<sequence>MDLRIRKCSEAQNVRDALRRGFCQVYGKNRKKAILMNNTQKSARILVFVCAVPDYARALQTHNRKKLVRALSEMGGEASFGDLKSAVGFGGNTLVHNLEVLKRLGVIENPVKGVYRLRFKTPLLFLFCTKRVKTFYLGLLGKKDSRKEAEPQVALSLLENEGFSFDDAYVVTSLDALNDWNSLSFHWIVLGKIGEIEEISDIESVKRKVEKELVKLLESGVVVMDCTSATKPATIAFYELAQKYLVPLIYVYEPQKRLTWLLSKESISSRLFKA</sequence>
<dbReference type="Gene3D" id="1.10.10.10">
    <property type="entry name" value="Winged helix-like DNA-binding domain superfamily/Winged helix DNA-binding domain"/>
    <property type="match status" value="1"/>
</dbReference>
<dbReference type="InterPro" id="IPR036390">
    <property type="entry name" value="WH_DNA-bd_sf"/>
</dbReference>
<comment type="caution">
    <text evidence="1">The sequence shown here is derived from an EMBL/GenBank/DDBJ whole genome shotgun (WGS) entry which is preliminary data.</text>
</comment>
<protein>
    <submittedName>
        <fullName evidence="1">Uncharacterized protein</fullName>
    </submittedName>
</protein>
<dbReference type="Proteomes" id="UP000240880">
    <property type="component" value="Unassembled WGS sequence"/>
</dbReference>
<dbReference type="EMBL" id="NEXC01000075">
    <property type="protein sequence ID" value="PSN82423.1"/>
    <property type="molecule type" value="Genomic_DNA"/>
</dbReference>
<dbReference type="InterPro" id="IPR036388">
    <property type="entry name" value="WH-like_DNA-bd_sf"/>
</dbReference>
<gene>
    <name evidence="1" type="ORF">B9Q01_08065</name>
</gene>
<accession>A0A2R6A808</accession>
<evidence type="ECO:0000313" key="2">
    <source>
        <dbReference type="Proteomes" id="UP000240880"/>
    </source>
</evidence>